<dbReference type="EMBL" id="JABACJ020000004">
    <property type="protein sequence ID" value="MBU3875442.1"/>
    <property type="molecule type" value="Genomic_DNA"/>
</dbReference>
<feature type="transmembrane region" description="Helical" evidence="6">
    <location>
        <begin position="354"/>
        <end position="375"/>
    </location>
</feature>
<dbReference type="PANTHER" id="PTHR30294">
    <property type="entry name" value="MEMBRANE COMPONENT OF ABC TRANSPORTER YHHJ-RELATED"/>
    <property type="match status" value="1"/>
</dbReference>
<feature type="transmembrane region" description="Helical" evidence="6">
    <location>
        <begin position="186"/>
        <end position="206"/>
    </location>
</feature>
<keyword evidence="4 6" id="KW-1133">Transmembrane helix</keyword>
<feature type="transmembrane region" description="Helical" evidence="6">
    <location>
        <begin position="227"/>
        <end position="251"/>
    </location>
</feature>
<comment type="caution">
    <text evidence="8">The sequence shown here is derived from an EMBL/GenBank/DDBJ whole genome shotgun (WGS) entry which is preliminary data.</text>
</comment>
<dbReference type="RefSeq" id="WP_216240448.1">
    <property type="nucleotide sequence ID" value="NZ_JABACJ020000004.1"/>
</dbReference>
<evidence type="ECO:0000256" key="2">
    <source>
        <dbReference type="ARBA" id="ARBA00022475"/>
    </source>
</evidence>
<evidence type="ECO:0000256" key="5">
    <source>
        <dbReference type="ARBA" id="ARBA00023136"/>
    </source>
</evidence>
<keyword evidence="3 6" id="KW-0812">Transmembrane</keyword>
<feature type="transmembrane region" description="Helical" evidence="6">
    <location>
        <begin position="15"/>
        <end position="35"/>
    </location>
</feature>
<sequence>MTVFKGYLKIIKQNAPIILLYVGIFFFITLMIQAATKQSMDGTYQAESMKIGFVDEDGGTLAMGLHEYLEKYHQVIPMENDKKVLQENLFYGNIQYIVKIPAGFEEKCLKQDEKLSVTKIPGSYTSFYIDQQINSFLNSAKTYDAAGYTVEETVKAVNGKEEPKVTMLDEGGNGGVTPGYNYYYRFIPYMMINVLCYVLGSILSSFHKADIRKRMQASAVSVQRQNLEALLAAFLFGLFLWGISIAGGFALHGSEFMKSGSMLYYMLNALIMLVVALAMSYLVGMLTNNINALNGIVNTLSLGMGFLCGVFVPMEMLGKGVRTVAQFLPVYWYEKSNDLLAEFGTVTGSIRVEIFQAFGIQLVFAVAILCVAMVVGRRQRLGS</sequence>
<evidence type="ECO:0000259" key="7">
    <source>
        <dbReference type="Pfam" id="PF12698"/>
    </source>
</evidence>
<organism evidence="8 9">
    <name type="scientific">Faecalicatena faecalis</name>
    <dbReference type="NCBI Taxonomy" id="2726362"/>
    <lineage>
        <taxon>Bacteria</taxon>
        <taxon>Bacillati</taxon>
        <taxon>Bacillota</taxon>
        <taxon>Clostridia</taxon>
        <taxon>Lachnospirales</taxon>
        <taxon>Lachnospiraceae</taxon>
        <taxon>Faecalicatena</taxon>
    </lineage>
</organism>
<evidence type="ECO:0000256" key="3">
    <source>
        <dbReference type="ARBA" id="ARBA00022692"/>
    </source>
</evidence>
<proteinExistence type="predicted"/>
<keyword evidence="5 6" id="KW-0472">Membrane</keyword>
<dbReference type="InterPro" id="IPR051449">
    <property type="entry name" value="ABC-2_transporter_component"/>
</dbReference>
<evidence type="ECO:0000256" key="6">
    <source>
        <dbReference type="SAM" id="Phobius"/>
    </source>
</evidence>
<dbReference type="InterPro" id="IPR013525">
    <property type="entry name" value="ABC2_TM"/>
</dbReference>
<keyword evidence="9" id="KW-1185">Reference proteome</keyword>
<reference evidence="8 9" key="1">
    <citation type="submission" date="2021-06" db="EMBL/GenBank/DDBJ databases">
        <title>Faecalicatena sp. nov. isolated from porcine feces.</title>
        <authorList>
            <person name="Oh B.S."/>
            <person name="Lee J.H."/>
        </authorList>
    </citation>
    <scope>NUCLEOTIDE SEQUENCE [LARGE SCALE GENOMIC DNA]</scope>
    <source>
        <strain evidence="8 9">AGMB00832</strain>
    </source>
</reference>
<evidence type="ECO:0000313" key="8">
    <source>
        <dbReference type="EMBL" id="MBU3875442.1"/>
    </source>
</evidence>
<name>A0ABS6D2K9_9FIRM</name>
<dbReference type="Pfam" id="PF12698">
    <property type="entry name" value="ABC2_membrane_3"/>
    <property type="match status" value="1"/>
</dbReference>
<protein>
    <submittedName>
        <fullName evidence="8">ABC transporter permease</fullName>
    </submittedName>
</protein>
<gene>
    <name evidence="8" type="ORF">HGO97_006405</name>
</gene>
<evidence type="ECO:0000313" key="9">
    <source>
        <dbReference type="Proteomes" id="UP000723714"/>
    </source>
</evidence>
<dbReference type="PANTHER" id="PTHR30294:SF29">
    <property type="entry name" value="MULTIDRUG ABC TRANSPORTER PERMEASE YBHS-RELATED"/>
    <property type="match status" value="1"/>
</dbReference>
<comment type="subcellular location">
    <subcellularLocation>
        <location evidence="1">Cell membrane</location>
        <topology evidence="1">Multi-pass membrane protein</topology>
    </subcellularLocation>
</comment>
<dbReference type="Proteomes" id="UP000723714">
    <property type="component" value="Unassembled WGS sequence"/>
</dbReference>
<feature type="transmembrane region" description="Helical" evidence="6">
    <location>
        <begin position="295"/>
        <end position="314"/>
    </location>
</feature>
<evidence type="ECO:0000256" key="1">
    <source>
        <dbReference type="ARBA" id="ARBA00004651"/>
    </source>
</evidence>
<accession>A0ABS6D2K9</accession>
<evidence type="ECO:0000256" key="4">
    <source>
        <dbReference type="ARBA" id="ARBA00022989"/>
    </source>
</evidence>
<keyword evidence="2" id="KW-1003">Cell membrane</keyword>
<feature type="domain" description="ABC-2 type transporter transmembrane" evidence="7">
    <location>
        <begin position="20"/>
        <end position="373"/>
    </location>
</feature>
<feature type="transmembrane region" description="Helical" evidence="6">
    <location>
        <begin position="263"/>
        <end position="283"/>
    </location>
</feature>